<dbReference type="Proteomes" id="UP001175211">
    <property type="component" value="Unassembled WGS sequence"/>
</dbReference>
<dbReference type="GeneID" id="85358121"/>
<protein>
    <submittedName>
        <fullName evidence="2">Uncharacterized protein</fullName>
    </submittedName>
</protein>
<proteinExistence type="predicted"/>
<dbReference type="AlphaFoldDB" id="A0AA39MQ84"/>
<feature type="region of interest" description="Disordered" evidence="1">
    <location>
        <begin position="1"/>
        <end position="28"/>
    </location>
</feature>
<dbReference type="RefSeq" id="XP_060324236.1">
    <property type="nucleotide sequence ID" value="XM_060474573.1"/>
</dbReference>
<sequence>MLDSSRSQEQTLEDQANEGAAAVDFEQDRQPPRMNVVTIVGQRSPNHGAGGDLSMQWAISFCDMLCVRASQNAARVRSRRLVSNVVVERAWAAIGELVRSHPNPNAAVQQSAWRVDPYSRMILNARTTSTPATVRGDWGEQVGKQDTSEGIHNSIRRTKAHLNSGEHRHETLHAATGHS</sequence>
<name>A0AA39MQ84_ARMTA</name>
<feature type="compositionally biased region" description="Polar residues" evidence="1">
    <location>
        <begin position="1"/>
        <end position="10"/>
    </location>
</feature>
<keyword evidence="3" id="KW-1185">Reference proteome</keyword>
<comment type="caution">
    <text evidence="2">The sequence shown here is derived from an EMBL/GenBank/DDBJ whole genome shotgun (WGS) entry which is preliminary data.</text>
</comment>
<evidence type="ECO:0000256" key="1">
    <source>
        <dbReference type="SAM" id="MobiDB-lite"/>
    </source>
</evidence>
<evidence type="ECO:0000313" key="3">
    <source>
        <dbReference type="Proteomes" id="UP001175211"/>
    </source>
</evidence>
<accession>A0AA39MQ84</accession>
<gene>
    <name evidence="2" type="ORF">EV420DRAFT_1578687</name>
</gene>
<reference evidence="2" key="1">
    <citation type="submission" date="2023-06" db="EMBL/GenBank/DDBJ databases">
        <authorList>
            <consortium name="Lawrence Berkeley National Laboratory"/>
            <person name="Ahrendt S."/>
            <person name="Sahu N."/>
            <person name="Indic B."/>
            <person name="Wong-Bajracharya J."/>
            <person name="Merenyi Z."/>
            <person name="Ke H.-M."/>
            <person name="Monk M."/>
            <person name="Kocsube S."/>
            <person name="Drula E."/>
            <person name="Lipzen A."/>
            <person name="Balint B."/>
            <person name="Henrissat B."/>
            <person name="Andreopoulos B."/>
            <person name="Martin F.M."/>
            <person name="Harder C.B."/>
            <person name="Rigling D."/>
            <person name="Ford K.L."/>
            <person name="Foster G.D."/>
            <person name="Pangilinan J."/>
            <person name="Papanicolaou A."/>
            <person name="Barry K."/>
            <person name="LaButti K."/>
            <person name="Viragh M."/>
            <person name="Koriabine M."/>
            <person name="Yan M."/>
            <person name="Riley R."/>
            <person name="Champramary S."/>
            <person name="Plett K.L."/>
            <person name="Tsai I.J."/>
            <person name="Slot J."/>
            <person name="Sipos G."/>
            <person name="Plett J."/>
            <person name="Nagy L.G."/>
            <person name="Grigoriev I.V."/>
        </authorList>
    </citation>
    <scope>NUCLEOTIDE SEQUENCE</scope>
    <source>
        <strain evidence="2">CCBAS 213</strain>
    </source>
</reference>
<evidence type="ECO:0000313" key="2">
    <source>
        <dbReference type="EMBL" id="KAK0442263.1"/>
    </source>
</evidence>
<dbReference type="EMBL" id="JAUEPS010000065">
    <property type="protein sequence ID" value="KAK0442263.1"/>
    <property type="molecule type" value="Genomic_DNA"/>
</dbReference>
<organism evidence="2 3">
    <name type="scientific">Armillaria tabescens</name>
    <name type="common">Ringless honey mushroom</name>
    <name type="synonym">Agaricus tabescens</name>
    <dbReference type="NCBI Taxonomy" id="1929756"/>
    <lineage>
        <taxon>Eukaryota</taxon>
        <taxon>Fungi</taxon>
        <taxon>Dikarya</taxon>
        <taxon>Basidiomycota</taxon>
        <taxon>Agaricomycotina</taxon>
        <taxon>Agaricomycetes</taxon>
        <taxon>Agaricomycetidae</taxon>
        <taxon>Agaricales</taxon>
        <taxon>Marasmiineae</taxon>
        <taxon>Physalacriaceae</taxon>
        <taxon>Desarmillaria</taxon>
    </lineage>
</organism>